<dbReference type="Proteomes" id="UP000218334">
    <property type="component" value="Unassembled WGS sequence"/>
</dbReference>
<dbReference type="STRING" id="1076256.A0A2H3BHL0"/>
<dbReference type="PROSITE" id="PS50089">
    <property type="entry name" value="ZF_RING_2"/>
    <property type="match status" value="1"/>
</dbReference>
<keyword evidence="4" id="KW-1185">Reference proteome</keyword>
<keyword evidence="1" id="KW-0479">Metal-binding</keyword>
<proteinExistence type="predicted"/>
<evidence type="ECO:0000313" key="4">
    <source>
        <dbReference type="Proteomes" id="UP000218334"/>
    </source>
</evidence>
<keyword evidence="1" id="KW-0863">Zinc-finger</keyword>
<gene>
    <name evidence="3" type="ORF">ARMSODRAFT_178101</name>
</gene>
<dbReference type="SUPFAM" id="SSF57850">
    <property type="entry name" value="RING/U-box"/>
    <property type="match status" value="1"/>
</dbReference>
<feature type="domain" description="RING-type" evidence="2">
    <location>
        <begin position="20"/>
        <end position="74"/>
    </location>
</feature>
<organism evidence="3 4">
    <name type="scientific">Armillaria solidipes</name>
    <dbReference type="NCBI Taxonomy" id="1076256"/>
    <lineage>
        <taxon>Eukaryota</taxon>
        <taxon>Fungi</taxon>
        <taxon>Dikarya</taxon>
        <taxon>Basidiomycota</taxon>
        <taxon>Agaricomycotina</taxon>
        <taxon>Agaricomycetes</taxon>
        <taxon>Agaricomycetidae</taxon>
        <taxon>Agaricales</taxon>
        <taxon>Marasmiineae</taxon>
        <taxon>Physalacriaceae</taxon>
        <taxon>Armillaria</taxon>
    </lineage>
</organism>
<evidence type="ECO:0000256" key="1">
    <source>
        <dbReference type="PROSITE-ProRule" id="PRU00175"/>
    </source>
</evidence>
<accession>A0A2H3BHL0</accession>
<protein>
    <recommendedName>
        <fullName evidence="2">RING-type domain-containing protein</fullName>
    </recommendedName>
</protein>
<sequence length="107" mass="11859">MDTDEDCCVICLAGFTNPVCTPCRKSSILPIMRSGKISTFRPAAQHMFCMQCLNGWISEAAEAGRTAYSCPSCRRAFDVGKTVSHIGLSFEQGFECCIFSKRSCRRK</sequence>
<evidence type="ECO:0000259" key="2">
    <source>
        <dbReference type="PROSITE" id="PS50089"/>
    </source>
</evidence>
<keyword evidence="1" id="KW-0862">Zinc</keyword>
<dbReference type="EMBL" id="KZ293430">
    <property type="protein sequence ID" value="PBK69150.1"/>
    <property type="molecule type" value="Genomic_DNA"/>
</dbReference>
<name>A0A2H3BHL0_9AGAR</name>
<dbReference type="AlphaFoldDB" id="A0A2H3BHL0"/>
<reference evidence="4" key="1">
    <citation type="journal article" date="2017" name="Nat. Ecol. Evol.">
        <title>Genome expansion and lineage-specific genetic innovations in the forest pathogenic fungi Armillaria.</title>
        <authorList>
            <person name="Sipos G."/>
            <person name="Prasanna A.N."/>
            <person name="Walter M.C."/>
            <person name="O'Connor E."/>
            <person name="Balint B."/>
            <person name="Krizsan K."/>
            <person name="Kiss B."/>
            <person name="Hess J."/>
            <person name="Varga T."/>
            <person name="Slot J."/>
            <person name="Riley R."/>
            <person name="Boka B."/>
            <person name="Rigling D."/>
            <person name="Barry K."/>
            <person name="Lee J."/>
            <person name="Mihaltcheva S."/>
            <person name="LaButti K."/>
            <person name="Lipzen A."/>
            <person name="Waldron R."/>
            <person name="Moloney N.M."/>
            <person name="Sperisen C."/>
            <person name="Kredics L."/>
            <person name="Vagvoelgyi C."/>
            <person name="Patrignani A."/>
            <person name="Fitzpatrick D."/>
            <person name="Nagy I."/>
            <person name="Doyle S."/>
            <person name="Anderson J.B."/>
            <person name="Grigoriev I.V."/>
            <person name="Gueldener U."/>
            <person name="Muensterkoetter M."/>
            <person name="Nagy L.G."/>
        </authorList>
    </citation>
    <scope>NUCLEOTIDE SEQUENCE [LARGE SCALE GENOMIC DNA]</scope>
    <source>
        <strain evidence="4">28-4</strain>
    </source>
</reference>
<evidence type="ECO:0000313" key="3">
    <source>
        <dbReference type="EMBL" id="PBK69150.1"/>
    </source>
</evidence>
<dbReference type="InterPro" id="IPR001841">
    <property type="entry name" value="Znf_RING"/>
</dbReference>
<dbReference type="GO" id="GO:0008270">
    <property type="term" value="F:zinc ion binding"/>
    <property type="evidence" value="ECO:0007669"/>
    <property type="project" value="UniProtKB-KW"/>
</dbReference>
<dbReference type="Gene3D" id="3.30.40.10">
    <property type="entry name" value="Zinc/RING finger domain, C3HC4 (zinc finger)"/>
    <property type="match status" value="1"/>
</dbReference>
<dbReference type="InterPro" id="IPR013083">
    <property type="entry name" value="Znf_RING/FYVE/PHD"/>
</dbReference>